<keyword evidence="1" id="KW-0812">Transmembrane</keyword>
<evidence type="ECO:0000313" key="4">
    <source>
        <dbReference type="Proteomes" id="UP001589836"/>
    </source>
</evidence>
<evidence type="ECO:0000256" key="1">
    <source>
        <dbReference type="SAM" id="Phobius"/>
    </source>
</evidence>
<dbReference type="InterPro" id="IPR002881">
    <property type="entry name" value="DUF58"/>
</dbReference>
<dbReference type="PANTHER" id="PTHR34351">
    <property type="entry name" value="SLR1927 PROTEIN-RELATED"/>
    <property type="match status" value="1"/>
</dbReference>
<dbReference type="Proteomes" id="UP001589836">
    <property type="component" value="Unassembled WGS sequence"/>
</dbReference>
<comment type="caution">
    <text evidence="3">The sequence shown here is derived from an EMBL/GenBank/DDBJ whole genome shotgun (WGS) entry which is preliminary data.</text>
</comment>
<name>A0ABV6LTV4_9BACI</name>
<dbReference type="RefSeq" id="WP_377351587.1">
    <property type="nucleotide sequence ID" value="NZ_JBHLTP010000023.1"/>
</dbReference>
<sequence>MRNYAGMIGKMLIGVVLLGILYAYAMFQGGFVSWFLFYAMLPFLLYMILLVLYPISNWSIERSLSKQVLQTGDTLTVTLTIDRKMPFPLYFCIIEDYVPETFQRAGVKAKSYQFLQDPKQLSSHQKVKRVAFPWFMRKIRYEYTFENVPRGEHKFHTIRVRTGDFFGFIKKQHYYTVGEAILVYPHKRDVGITKRMNSFEEGASPSYSPAKKNTTIVTGVREYVPGDRFSWIDWKNTAKKNSFMTKEFEPQKSSDVMLILDANMVEKDKSLAFEGSVELCASLIQSYRRLSSQLAFMVLGEERKLFPFTKDALQQDYMNHYLARVEPTGKANFGESLLMQQRVLPKNSVLMLVTNTLNADLKSTISRLKQHTGRVVLFYIDAADRIGALEKQIIRELQISGVVVNVMTEGELTKPVFEVST</sequence>
<evidence type="ECO:0000313" key="3">
    <source>
        <dbReference type="EMBL" id="MFC0525835.1"/>
    </source>
</evidence>
<feature type="transmembrane region" description="Helical" evidence="1">
    <location>
        <begin position="31"/>
        <end position="53"/>
    </location>
</feature>
<dbReference type="Pfam" id="PF01882">
    <property type="entry name" value="DUF58"/>
    <property type="match status" value="1"/>
</dbReference>
<dbReference type="PANTHER" id="PTHR34351:SF2">
    <property type="entry name" value="DUF58 DOMAIN-CONTAINING PROTEIN"/>
    <property type="match status" value="1"/>
</dbReference>
<gene>
    <name evidence="3" type="ORF">ACFFGV_19860</name>
</gene>
<reference evidence="3 4" key="1">
    <citation type="submission" date="2024-09" db="EMBL/GenBank/DDBJ databases">
        <authorList>
            <person name="Sun Q."/>
            <person name="Mori K."/>
        </authorList>
    </citation>
    <scope>NUCLEOTIDE SEQUENCE [LARGE SCALE GENOMIC DNA]</scope>
    <source>
        <strain evidence="3 4">NCAIM B.02529</strain>
    </source>
</reference>
<accession>A0ABV6LTV4</accession>
<feature type="domain" description="DUF58" evidence="2">
    <location>
        <begin position="220"/>
        <end position="372"/>
    </location>
</feature>
<keyword evidence="1" id="KW-1133">Transmembrane helix</keyword>
<organism evidence="3 4">
    <name type="scientific">Pontibacillus salicampi</name>
    <dbReference type="NCBI Taxonomy" id="1449801"/>
    <lineage>
        <taxon>Bacteria</taxon>
        <taxon>Bacillati</taxon>
        <taxon>Bacillota</taxon>
        <taxon>Bacilli</taxon>
        <taxon>Bacillales</taxon>
        <taxon>Bacillaceae</taxon>
        <taxon>Pontibacillus</taxon>
    </lineage>
</organism>
<protein>
    <submittedName>
        <fullName evidence="3">DUF58 domain-containing protein</fullName>
    </submittedName>
</protein>
<dbReference type="EMBL" id="JBHLTP010000023">
    <property type="protein sequence ID" value="MFC0525835.1"/>
    <property type="molecule type" value="Genomic_DNA"/>
</dbReference>
<feature type="transmembrane region" description="Helical" evidence="1">
    <location>
        <begin position="7"/>
        <end position="25"/>
    </location>
</feature>
<proteinExistence type="predicted"/>
<keyword evidence="1" id="KW-0472">Membrane</keyword>
<evidence type="ECO:0000259" key="2">
    <source>
        <dbReference type="Pfam" id="PF01882"/>
    </source>
</evidence>
<keyword evidence="4" id="KW-1185">Reference proteome</keyword>